<dbReference type="EMBL" id="JAPQKI010000009">
    <property type="protein sequence ID" value="KAJ5090122.1"/>
    <property type="molecule type" value="Genomic_DNA"/>
</dbReference>
<reference evidence="5" key="2">
    <citation type="journal article" date="2023" name="IMA Fungus">
        <title>Comparative genomic study of the Penicillium genus elucidates a diverse pangenome and 15 lateral gene transfer events.</title>
        <authorList>
            <person name="Petersen C."/>
            <person name="Sorensen T."/>
            <person name="Nielsen M.R."/>
            <person name="Sondergaard T.E."/>
            <person name="Sorensen J.L."/>
            <person name="Fitzpatrick D.A."/>
            <person name="Frisvad J.C."/>
            <person name="Nielsen K.L."/>
        </authorList>
    </citation>
    <scope>NUCLEOTIDE SEQUENCE</scope>
    <source>
        <strain evidence="5">IBT 30761</strain>
    </source>
</reference>
<dbReference type="PANTHER" id="PTHR13878">
    <property type="entry name" value="GULONOLACTONE OXIDASE"/>
    <property type="match status" value="1"/>
</dbReference>
<name>A0A9W9K2V8_9EURO</name>
<evidence type="ECO:0000259" key="4">
    <source>
        <dbReference type="PROSITE" id="PS51387"/>
    </source>
</evidence>
<comment type="caution">
    <text evidence="5">The sequence shown here is derived from an EMBL/GenBank/DDBJ whole genome shotgun (WGS) entry which is preliminary data.</text>
</comment>
<feature type="chain" id="PRO_5040769443" evidence="3">
    <location>
        <begin position="19"/>
        <end position="470"/>
    </location>
</feature>
<dbReference type="Pfam" id="PF01565">
    <property type="entry name" value="FAD_binding_4"/>
    <property type="match status" value="1"/>
</dbReference>
<feature type="domain" description="FAD-binding PCMH-type" evidence="4">
    <location>
        <begin position="118"/>
        <end position="296"/>
    </location>
</feature>
<dbReference type="GO" id="GO:0071949">
    <property type="term" value="F:FAD binding"/>
    <property type="evidence" value="ECO:0007669"/>
    <property type="project" value="InterPro"/>
</dbReference>
<dbReference type="Gene3D" id="3.30.465.10">
    <property type="match status" value="1"/>
</dbReference>
<dbReference type="InterPro" id="IPR016166">
    <property type="entry name" value="FAD-bd_PCMH"/>
</dbReference>
<comment type="similarity">
    <text evidence="1">Belongs to the oxygen-dependent FAD-linked oxidoreductase family.</text>
</comment>
<sequence>MHLQGLLFLPLALPIVHAGFKATRPSCRCFPGEPCWPTVQQWSDFNATLGGKLISTVPIGSVCHTSGAFAAYDAQGCADLLDNWAYPTTHYESSSSPMASWFANFSCDPFLPHRSCEIGSLQPYAVNVSGPEDVQATLRFTRKHNIRLVIRNTGHDYLGKSTAPGAVALWMHNLKDTQHLQYTSPSYNGSALRLGAGIQGYEAMAAAHAHNKVVVSGNCESVGVAGGYSQAGGHGQLASQFGLGADQVLEWEVVTADGKLRRASPTENSDLHWAITGGGGGTYAVVLSATVKAHAELITSSANLTFSGTDVDPAVFWEVVQTFIVDIQPLVDAGAVAIWAVAGSSFMLTPIAFPGGSLQQLQAGLASTLALLDQHNITYTYHIEQFDTFWDSYAAMNPHSNITEAQIGGRLMPRSVIDSKIPALISVLQGIADEGVVISGVSLNVSRAATPRNAVNPVWRDAAISFVLGT</sequence>
<evidence type="ECO:0000313" key="5">
    <source>
        <dbReference type="EMBL" id="KAJ5090122.1"/>
    </source>
</evidence>
<dbReference type="GeneID" id="81360277"/>
<evidence type="ECO:0000256" key="1">
    <source>
        <dbReference type="ARBA" id="ARBA00005466"/>
    </source>
</evidence>
<dbReference type="OrthoDB" id="9983560at2759"/>
<dbReference type="InterPro" id="IPR016169">
    <property type="entry name" value="FAD-bd_PCMH_sub2"/>
</dbReference>
<evidence type="ECO:0000313" key="6">
    <source>
        <dbReference type="Proteomes" id="UP001149074"/>
    </source>
</evidence>
<dbReference type="GO" id="GO:0016491">
    <property type="term" value="F:oxidoreductase activity"/>
    <property type="evidence" value="ECO:0007669"/>
    <property type="project" value="UniProtKB-KW"/>
</dbReference>
<feature type="signal peptide" evidence="3">
    <location>
        <begin position="1"/>
        <end position="18"/>
    </location>
</feature>
<keyword evidence="3" id="KW-0732">Signal</keyword>
<dbReference type="InterPro" id="IPR036318">
    <property type="entry name" value="FAD-bd_PCMH-like_sf"/>
</dbReference>
<dbReference type="Proteomes" id="UP001149074">
    <property type="component" value="Unassembled WGS sequence"/>
</dbReference>
<dbReference type="RefSeq" id="XP_056472104.1">
    <property type="nucleotide sequence ID" value="XM_056621298.1"/>
</dbReference>
<reference evidence="5" key="1">
    <citation type="submission" date="2022-11" db="EMBL/GenBank/DDBJ databases">
        <authorList>
            <person name="Petersen C."/>
        </authorList>
    </citation>
    <scope>NUCLEOTIDE SEQUENCE</scope>
    <source>
        <strain evidence="5">IBT 30761</strain>
    </source>
</reference>
<proteinExistence type="inferred from homology"/>
<organism evidence="5 6">
    <name type="scientific">Penicillium argentinense</name>
    <dbReference type="NCBI Taxonomy" id="1131581"/>
    <lineage>
        <taxon>Eukaryota</taxon>
        <taxon>Fungi</taxon>
        <taxon>Dikarya</taxon>
        <taxon>Ascomycota</taxon>
        <taxon>Pezizomycotina</taxon>
        <taxon>Eurotiomycetes</taxon>
        <taxon>Eurotiomycetidae</taxon>
        <taxon>Eurotiales</taxon>
        <taxon>Aspergillaceae</taxon>
        <taxon>Penicillium</taxon>
    </lineage>
</organism>
<dbReference type="InterPro" id="IPR006094">
    <property type="entry name" value="Oxid_FAD_bind_N"/>
</dbReference>
<gene>
    <name evidence="5" type="ORF">N7532_008806</name>
</gene>
<keyword evidence="6" id="KW-1185">Reference proteome</keyword>
<evidence type="ECO:0000256" key="3">
    <source>
        <dbReference type="SAM" id="SignalP"/>
    </source>
</evidence>
<dbReference type="PROSITE" id="PS51387">
    <property type="entry name" value="FAD_PCMH"/>
    <property type="match status" value="1"/>
</dbReference>
<dbReference type="SUPFAM" id="SSF56176">
    <property type="entry name" value="FAD-binding/transporter-associated domain-like"/>
    <property type="match status" value="1"/>
</dbReference>
<accession>A0A9W9K2V8</accession>
<dbReference type="PANTHER" id="PTHR13878:SF91">
    <property type="entry name" value="FAD BINDING DOMAIN PROTEIN (AFU_ORTHOLOGUE AFUA_6G12070)-RELATED"/>
    <property type="match status" value="1"/>
</dbReference>
<keyword evidence="2" id="KW-0560">Oxidoreductase</keyword>
<dbReference type="AlphaFoldDB" id="A0A9W9K2V8"/>
<protein>
    <submittedName>
        <fullName evidence="5">FAD-linked oxidoreductase sor8</fullName>
    </submittedName>
</protein>
<evidence type="ECO:0000256" key="2">
    <source>
        <dbReference type="ARBA" id="ARBA00023002"/>
    </source>
</evidence>
<dbReference type="InterPro" id="IPR050432">
    <property type="entry name" value="FAD-linked_Oxidoreductases_BP"/>
</dbReference>